<dbReference type="EMBL" id="JAYRBN010000091">
    <property type="protein sequence ID" value="KAL2730471.1"/>
    <property type="molecule type" value="Genomic_DNA"/>
</dbReference>
<evidence type="ECO:0000256" key="1">
    <source>
        <dbReference type="SAM" id="Phobius"/>
    </source>
</evidence>
<dbReference type="Proteomes" id="UP001607303">
    <property type="component" value="Unassembled WGS sequence"/>
</dbReference>
<protein>
    <submittedName>
        <fullName evidence="2">Uncharacterized protein</fullName>
    </submittedName>
</protein>
<accession>A0ABD2BCK1</accession>
<reference evidence="2 3" key="1">
    <citation type="journal article" date="2024" name="Ann. Entomol. Soc. Am.">
        <title>Genomic analyses of the southern and eastern yellowjacket wasps (Hymenoptera: Vespidae) reveal evolutionary signatures of social life.</title>
        <authorList>
            <person name="Catto M.A."/>
            <person name="Caine P.B."/>
            <person name="Orr S.E."/>
            <person name="Hunt B.G."/>
            <person name="Goodisman M.A.D."/>
        </authorList>
    </citation>
    <scope>NUCLEOTIDE SEQUENCE [LARGE SCALE GENOMIC DNA]</scope>
    <source>
        <strain evidence="2">232</strain>
        <tissue evidence="2">Head and thorax</tissue>
    </source>
</reference>
<keyword evidence="1" id="KW-0472">Membrane</keyword>
<proteinExistence type="predicted"/>
<keyword evidence="1" id="KW-1133">Transmembrane helix</keyword>
<keyword evidence="1" id="KW-0812">Transmembrane</keyword>
<organism evidence="2 3">
    <name type="scientific">Vespula maculifrons</name>
    <name type="common">Eastern yellow jacket</name>
    <name type="synonym">Wasp</name>
    <dbReference type="NCBI Taxonomy" id="7453"/>
    <lineage>
        <taxon>Eukaryota</taxon>
        <taxon>Metazoa</taxon>
        <taxon>Ecdysozoa</taxon>
        <taxon>Arthropoda</taxon>
        <taxon>Hexapoda</taxon>
        <taxon>Insecta</taxon>
        <taxon>Pterygota</taxon>
        <taxon>Neoptera</taxon>
        <taxon>Endopterygota</taxon>
        <taxon>Hymenoptera</taxon>
        <taxon>Apocrita</taxon>
        <taxon>Aculeata</taxon>
        <taxon>Vespoidea</taxon>
        <taxon>Vespidae</taxon>
        <taxon>Vespinae</taxon>
        <taxon>Vespula</taxon>
    </lineage>
</organism>
<feature type="transmembrane region" description="Helical" evidence="1">
    <location>
        <begin position="70"/>
        <end position="94"/>
    </location>
</feature>
<keyword evidence="3" id="KW-1185">Reference proteome</keyword>
<evidence type="ECO:0000313" key="2">
    <source>
        <dbReference type="EMBL" id="KAL2730471.1"/>
    </source>
</evidence>
<dbReference type="AlphaFoldDB" id="A0ABD2BCK1"/>
<gene>
    <name evidence="2" type="ORF">V1477_016282</name>
</gene>
<evidence type="ECO:0000313" key="3">
    <source>
        <dbReference type="Proteomes" id="UP001607303"/>
    </source>
</evidence>
<name>A0ABD2BCK1_VESMC</name>
<sequence>MQLPPRGGTWVGSTCEMLKSMSKLYLNFATKLYIHNYNTQVLPGEWLHISVFFHNLFSVLVQLDVKLITFLTVMLLFSSSFFTFFFSFSFPHLWSTENLSPRVNLEIFATLWDFENLSPRKFSHLWGTENLSPRVDLEIFAALGDFEIQSPRVDLEIFAPLEH</sequence>
<comment type="caution">
    <text evidence="2">The sequence shown here is derived from an EMBL/GenBank/DDBJ whole genome shotgun (WGS) entry which is preliminary data.</text>
</comment>